<accession>B0T5H5</accession>
<reference evidence="1" key="1">
    <citation type="submission" date="2008-01" db="EMBL/GenBank/DDBJ databases">
        <title>Complete sequence of chromosome of Caulobacter sp. K31.</title>
        <authorList>
            <consortium name="US DOE Joint Genome Institute"/>
            <person name="Copeland A."/>
            <person name="Lucas S."/>
            <person name="Lapidus A."/>
            <person name="Barry K."/>
            <person name="Glavina del Rio T."/>
            <person name="Dalin E."/>
            <person name="Tice H."/>
            <person name="Pitluck S."/>
            <person name="Bruce D."/>
            <person name="Goodwin L."/>
            <person name="Thompson L.S."/>
            <person name="Brettin T."/>
            <person name="Detter J.C."/>
            <person name="Han C."/>
            <person name="Schmutz J."/>
            <person name="Larimer F."/>
            <person name="Land M."/>
            <person name="Hauser L."/>
            <person name="Kyrpides N."/>
            <person name="Kim E."/>
            <person name="Stephens C."/>
            <person name="Richardson P."/>
        </authorList>
    </citation>
    <scope>NUCLEOTIDE SEQUENCE [LARGE SCALE GENOMIC DNA]</scope>
    <source>
        <strain evidence="1">K31</strain>
    </source>
</reference>
<dbReference type="EMBL" id="CP000927">
    <property type="protein sequence ID" value="ABZ69733.1"/>
    <property type="molecule type" value="Genomic_DNA"/>
</dbReference>
<organism evidence="1">
    <name type="scientific">Caulobacter sp. (strain K31)</name>
    <dbReference type="NCBI Taxonomy" id="366602"/>
    <lineage>
        <taxon>Bacteria</taxon>
        <taxon>Pseudomonadati</taxon>
        <taxon>Pseudomonadota</taxon>
        <taxon>Alphaproteobacteria</taxon>
        <taxon>Caulobacterales</taxon>
        <taxon>Caulobacteraceae</taxon>
        <taxon>Caulobacter</taxon>
    </lineage>
</organism>
<dbReference type="STRING" id="366602.Caul_0396"/>
<evidence type="ECO:0008006" key="3">
    <source>
        <dbReference type="Google" id="ProtNLM"/>
    </source>
</evidence>
<dbReference type="KEGG" id="cak:Caul_0600"/>
<dbReference type="AlphaFoldDB" id="B0T5H5"/>
<dbReference type="KEGG" id="cak:Caul_0396"/>
<dbReference type="EMBL" id="CP000927">
    <property type="protein sequence ID" value="ABZ69533.1"/>
    <property type="molecule type" value="Genomic_DNA"/>
</dbReference>
<dbReference type="HOGENOM" id="CLU_134988_0_0_5"/>
<dbReference type="OrthoDB" id="1436405at2"/>
<proteinExistence type="predicted"/>
<sequence>MIAKSYILENLRNLDAAYKKADSAKHGLYFSKLAVLELCGWIEISMDDMVDRFSKRVLNNEDNLKYVTKDVIRKTSGFDYKQNFRMMIVKTAGICNCERIEDSIPPAVLVPFAAELGNLKSVRDRLAHTYVKGTTASIDAPSVTKARFEPIFVGLKAFDEKLRSIN</sequence>
<evidence type="ECO:0000313" key="1">
    <source>
        <dbReference type="EMBL" id="ABZ69533.1"/>
    </source>
</evidence>
<dbReference type="eggNOG" id="COG0251">
    <property type="taxonomic scope" value="Bacteria"/>
</dbReference>
<gene>
    <name evidence="1" type="ordered locus">Caul_0396</name>
    <name evidence="2" type="ordered locus">Caul_0600</name>
</gene>
<protein>
    <recommendedName>
        <fullName evidence="3">RiboL-PSP-HEPN domain-containing protein</fullName>
    </recommendedName>
</protein>
<evidence type="ECO:0000313" key="2">
    <source>
        <dbReference type="EMBL" id="ABZ69733.1"/>
    </source>
</evidence>
<name>B0T5H5_CAUSK</name>